<comment type="caution">
    <text evidence="4">The sequence shown here is derived from an EMBL/GenBank/DDBJ whole genome shotgun (WGS) entry which is preliminary data.</text>
</comment>
<evidence type="ECO:0000313" key="4">
    <source>
        <dbReference type="EMBL" id="MBW4564975.1"/>
    </source>
</evidence>
<dbReference type="Proteomes" id="UP000715781">
    <property type="component" value="Unassembled WGS sequence"/>
</dbReference>
<evidence type="ECO:0000256" key="1">
    <source>
        <dbReference type="ARBA" id="ARBA00006295"/>
    </source>
</evidence>
<protein>
    <submittedName>
        <fullName evidence="4">ParB/RepB/Spo0J family partition protein</fullName>
    </submittedName>
</protein>
<feature type="domain" description="ParB-like N-terminal" evidence="3">
    <location>
        <begin position="27"/>
        <end position="119"/>
    </location>
</feature>
<name>A0A951Q6C2_9NOST</name>
<dbReference type="InterPro" id="IPR050336">
    <property type="entry name" value="Chromosome_partition/occlusion"/>
</dbReference>
<dbReference type="GO" id="GO:0003677">
    <property type="term" value="F:DNA binding"/>
    <property type="evidence" value="ECO:0007669"/>
    <property type="project" value="InterPro"/>
</dbReference>
<gene>
    <name evidence="4" type="ORF">KME32_28480</name>
</gene>
<dbReference type="PANTHER" id="PTHR33375:SF7">
    <property type="entry name" value="CHROMOSOME 2-PARTITIONING PROTEIN PARB-RELATED"/>
    <property type="match status" value="1"/>
</dbReference>
<feature type="region of interest" description="Disordered" evidence="2">
    <location>
        <begin position="1"/>
        <end position="26"/>
    </location>
</feature>
<dbReference type="Pfam" id="PF02195">
    <property type="entry name" value="ParB_N"/>
    <property type="match status" value="1"/>
</dbReference>
<reference evidence="4" key="1">
    <citation type="submission" date="2021-05" db="EMBL/GenBank/DDBJ databases">
        <authorList>
            <person name="Pietrasiak N."/>
            <person name="Ward R."/>
            <person name="Stajich J.E."/>
            <person name="Kurbessoian T."/>
        </authorList>
    </citation>
    <scope>NUCLEOTIDE SEQUENCE</scope>
    <source>
        <strain evidence="4">JT2-VF2</strain>
    </source>
</reference>
<comment type="similarity">
    <text evidence="1">Belongs to the ParB family.</text>
</comment>
<dbReference type="InterPro" id="IPR036086">
    <property type="entry name" value="ParB/Sulfiredoxin_sf"/>
</dbReference>
<dbReference type="InterPro" id="IPR004437">
    <property type="entry name" value="ParB/RepB/Spo0J"/>
</dbReference>
<sequence>MSTKRRNLKDFVFENTEPPSNSPPPVTMVPLSAISLPSQQPRRYFDPLKMEQLIQSVKEHGILENLIVRPIPNKPGHYELVAGERRYLSAQAAKLAEVPIAIRELTDEQALAIALVENLQREDLNPVEETEGILQLLALRLQCSLHEVISLLYRMQNDVIRLTDNVISQPEAQSIKALFTELGMMGWESFVSNRLPLLKLPEDILSALRQGQIEYTKAKAIARVKNEQQRKDILAEAIANELSLTQIRERVRSLNDTESNQDASNTFKERVTSILSRVQKTKVWSNPKKQKQLDKLLSQIENLLEGDNP</sequence>
<dbReference type="Gene3D" id="3.90.1530.30">
    <property type="match status" value="1"/>
</dbReference>
<proteinExistence type="inferred from homology"/>
<dbReference type="NCBIfam" id="TIGR00180">
    <property type="entry name" value="parB_part"/>
    <property type="match status" value="1"/>
</dbReference>
<dbReference type="GO" id="GO:0007059">
    <property type="term" value="P:chromosome segregation"/>
    <property type="evidence" value="ECO:0007669"/>
    <property type="project" value="TreeGrafter"/>
</dbReference>
<dbReference type="InterPro" id="IPR041468">
    <property type="entry name" value="HTH_ParB/Spo0J"/>
</dbReference>
<dbReference type="SMART" id="SM00470">
    <property type="entry name" value="ParB"/>
    <property type="match status" value="1"/>
</dbReference>
<dbReference type="Gene3D" id="1.10.10.2830">
    <property type="match status" value="1"/>
</dbReference>
<dbReference type="PANTHER" id="PTHR33375">
    <property type="entry name" value="CHROMOSOME-PARTITIONING PROTEIN PARB-RELATED"/>
    <property type="match status" value="1"/>
</dbReference>
<organism evidence="4 5">
    <name type="scientific">Mojavia pulchra JT2-VF2</name>
    <dbReference type="NCBI Taxonomy" id="287848"/>
    <lineage>
        <taxon>Bacteria</taxon>
        <taxon>Bacillati</taxon>
        <taxon>Cyanobacteriota</taxon>
        <taxon>Cyanophyceae</taxon>
        <taxon>Nostocales</taxon>
        <taxon>Nostocaceae</taxon>
    </lineage>
</organism>
<evidence type="ECO:0000259" key="3">
    <source>
        <dbReference type="SMART" id="SM00470"/>
    </source>
</evidence>
<evidence type="ECO:0000256" key="2">
    <source>
        <dbReference type="SAM" id="MobiDB-lite"/>
    </source>
</evidence>
<dbReference type="Pfam" id="PF17762">
    <property type="entry name" value="HTH_ParB"/>
    <property type="match status" value="1"/>
</dbReference>
<evidence type="ECO:0000313" key="5">
    <source>
        <dbReference type="Proteomes" id="UP000715781"/>
    </source>
</evidence>
<accession>A0A951Q6C2</accession>
<dbReference type="GO" id="GO:0005694">
    <property type="term" value="C:chromosome"/>
    <property type="evidence" value="ECO:0007669"/>
    <property type="project" value="TreeGrafter"/>
</dbReference>
<dbReference type="AlphaFoldDB" id="A0A951Q6C2"/>
<dbReference type="SUPFAM" id="SSF110849">
    <property type="entry name" value="ParB/Sulfiredoxin"/>
    <property type="match status" value="1"/>
</dbReference>
<dbReference type="SUPFAM" id="SSF109709">
    <property type="entry name" value="KorB DNA-binding domain-like"/>
    <property type="match status" value="1"/>
</dbReference>
<dbReference type="EMBL" id="JAHHHN010000028">
    <property type="protein sequence ID" value="MBW4564975.1"/>
    <property type="molecule type" value="Genomic_DNA"/>
</dbReference>
<reference evidence="4" key="2">
    <citation type="journal article" date="2022" name="Microbiol. Resour. Announc.">
        <title>Metagenome Sequencing to Explore Phylogenomics of Terrestrial Cyanobacteria.</title>
        <authorList>
            <person name="Ward R.D."/>
            <person name="Stajich J.E."/>
            <person name="Johansen J.R."/>
            <person name="Huntemann M."/>
            <person name="Clum A."/>
            <person name="Foster B."/>
            <person name="Foster B."/>
            <person name="Roux S."/>
            <person name="Palaniappan K."/>
            <person name="Varghese N."/>
            <person name="Mukherjee S."/>
            <person name="Reddy T.B.K."/>
            <person name="Daum C."/>
            <person name="Copeland A."/>
            <person name="Chen I.A."/>
            <person name="Ivanova N.N."/>
            <person name="Kyrpides N.C."/>
            <person name="Shapiro N."/>
            <person name="Eloe-Fadrosh E.A."/>
            <person name="Pietrasiak N."/>
        </authorList>
    </citation>
    <scope>NUCLEOTIDE SEQUENCE</scope>
    <source>
        <strain evidence="4">JT2-VF2</strain>
    </source>
</reference>
<dbReference type="InterPro" id="IPR003115">
    <property type="entry name" value="ParB_N"/>
</dbReference>